<dbReference type="EMBL" id="CDGJ01000066">
    <property type="protein sequence ID" value="CEJ07808.1"/>
    <property type="molecule type" value="Genomic_DNA"/>
</dbReference>
<dbReference type="RefSeq" id="WP_240983766.1">
    <property type="nucleotide sequence ID" value="NZ_CDGJ01000066.1"/>
</dbReference>
<feature type="region of interest" description="Disordered" evidence="14">
    <location>
        <begin position="1109"/>
        <end position="1134"/>
    </location>
</feature>
<dbReference type="InterPro" id="IPR050862">
    <property type="entry name" value="RdRp_reductase_class-2"/>
</dbReference>
<keyword evidence="6" id="KW-0068">Autocatalytic cleavage</keyword>
<keyword evidence="4" id="KW-0237">DNA synthesis</keyword>
<keyword evidence="7" id="KW-0651">Protein splicing</keyword>
<dbReference type="PROSITE" id="PS50817">
    <property type="entry name" value="INTEIN_N_TER"/>
    <property type="match status" value="1"/>
</dbReference>
<evidence type="ECO:0000313" key="17">
    <source>
        <dbReference type="EMBL" id="CEJ07808.1"/>
    </source>
</evidence>
<dbReference type="NCBIfam" id="TIGR01443">
    <property type="entry name" value="intein_Cterm"/>
    <property type="match status" value="1"/>
</dbReference>
<dbReference type="KEGG" id="aacx:DEACI_0682"/>
<evidence type="ECO:0000313" key="16">
    <source>
        <dbReference type="EMBL" id="CAA7600033.1"/>
    </source>
</evidence>
<dbReference type="GO" id="GO:0005524">
    <property type="term" value="F:ATP binding"/>
    <property type="evidence" value="ECO:0007669"/>
    <property type="project" value="InterPro"/>
</dbReference>
<dbReference type="SUPFAM" id="SSF55608">
    <property type="entry name" value="Homing endonucleases"/>
    <property type="match status" value="1"/>
</dbReference>
<dbReference type="Pfam" id="PF12637">
    <property type="entry name" value="TSCPD"/>
    <property type="match status" value="1"/>
</dbReference>
<dbReference type="InterPro" id="IPR000788">
    <property type="entry name" value="RNR_lg_C"/>
</dbReference>
<comment type="function">
    <text evidence="13">Provides the precursors necessary for DNA synthesis. Catalyzes the biosynthesis of deoxyribonucleotides from the corresponding ribonucleotides.</text>
</comment>
<evidence type="ECO:0000259" key="15">
    <source>
        <dbReference type="PROSITE" id="PS50819"/>
    </source>
</evidence>
<dbReference type="PROSITE" id="PS50819">
    <property type="entry name" value="INTEIN_ENDONUCLEASE"/>
    <property type="match status" value="1"/>
</dbReference>
<evidence type="ECO:0000256" key="1">
    <source>
        <dbReference type="ARBA" id="ARBA00001922"/>
    </source>
</evidence>
<protein>
    <recommendedName>
        <fullName evidence="13">Ribonucleoside-diphosphate reductase</fullName>
        <ecNumber evidence="13">1.17.4.1</ecNumber>
    </recommendedName>
</protein>
<dbReference type="InterPro" id="IPR006142">
    <property type="entry name" value="INTEIN"/>
</dbReference>
<dbReference type="Gene3D" id="3.20.70.20">
    <property type="match status" value="2"/>
</dbReference>
<keyword evidence="5" id="KW-0547">Nucleotide-binding</keyword>
<dbReference type="PANTHER" id="PTHR43371">
    <property type="entry name" value="VITAMIN B12-DEPENDENT RIBONUCLEOTIDE REDUCTASE"/>
    <property type="match status" value="1"/>
</dbReference>
<gene>
    <name evidence="16" type="ORF">DEACI_0682</name>
    <name evidence="17" type="ORF">DEACI_2274</name>
</gene>
<dbReference type="InterPro" id="IPR027434">
    <property type="entry name" value="Homing_endonucl"/>
</dbReference>
<comment type="function">
    <text evidence="11">Catalyzes the reduction of ribonucleotides to deoxyribonucleotides. May function to provide a pool of deoxyribonucleotide precursors for DNA repair during oxygen limitation and/or for immediate growth after restoration of oxygen.</text>
</comment>
<accession>A0A8S0VVS0</accession>
<reference evidence="16" key="2">
    <citation type="submission" date="2020-01" db="EMBL/GenBank/DDBJ databases">
        <authorList>
            <person name="Hornung B."/>
        </authorList>
    </citation>
    <scope>NUCLEOTIDE SEQUENCE</scope>
    <source>
        <strain evidence="16">PacBioINE</strain>
    </source>
</reference>
<dbReference type="GO" id="GO:0016539">
    <property type="term" value="P:intein-mediated protein splicing"/>
    <property type="evidence" value="ECO:0007669"/>
    <property type="project" value="InterPro"/>
</dbReference>
<evidence type="ECO:0000256" key="13">
    <source>
        <dbReference type="RuleBase" id="RU003410"/>
    </source>
</evidence>
<evidence type="ECO:0000256" key="12">
    <source>
        <dbReference type="ARBA" id="ARBA00047754"/>
    </source>
</evidence>
<dbReference type="AlphaFoldDB" id="A0A8S0VVS0"/>
<evidence type="ECO:0000256" key="14">
    <source>
        <dbReference type="SAM" id="MobiDB-lite"/>
    </source>
</evidence>
<comment type="cofactor">
    <cofactor evidence="1">
        <name>adenosylcob(III)alamin</name>
        <dbReference type="ChEBI" id="CHEBI:18408"/>
    </cofactor>
</comment>
<dbReference type="SMART" id="SM00306">
    <property type="entry name" value="HintN"/>
    <property type="match status" value="1"/>
</dbReference>
<keyword evidence="9 13" id="KW-0215">Deoxyribonucleotide synthesis</keyword>
<evidence type="ECO:0000256" key="5">
    <source>
        <dbReference type="ARBA" id="ARBA00022741"/>
    </source>
</evidence>
<dbReference type="SUPFAM" id="SSF48168">
    <property type="entry name" value="R1 subunit of ribonucleotide reductase, N-terminal domain"/>
    <property type="match status" value="1"/>
</dbReference>
<dbReference type="Gene3D" id="3.10.28.10">
    <property type="entry name" value="Homing endonucleases"/>
    <property type="match status" value="1"/>
</dbReference>
<dbReference type="CDD" id="cd00081">
    <property type="entry name" value="Hint"/>
    <property type="match status" value="1"/>
</dbReference>
<reference evidence="17" key="1">
    <citation type="submission" date="2014-11" db="EMBL/GenBank/DDBJ databases">
        <authorList>
            <person name="Hornung B.V."/>
        </authorList>
    </citation>
    <scope>NUCLEOTIDE SEQUENCE</scope>
    <source>
        <strain evidence="17">INE</strain>
    </source>
</reference>
<comment type="similarity">
    <text evidence="13">Belongs to the ribonucleoside diphosphate reductase large chain family.</text>
</comment>
<dbReference type="Proteomes" id="UP000836597">
    <property type="component" value="Chromosome"/>
</dbReference>
<keyword evidence="18" id="KW-1185">Reference proteome</keyword>
<dbReference type="InterPro" id="IPR006141">
    <property type="entry name" value="Intein_N"/>
</dbReference>
<keyword evidence="3" id="KW-0846">Cobalamin</keyword>
<sequence length="1198" mass="129628">MNFDGNVPKGWSKASLSDNARVILAKRYLKQEEGRVAETAEDMFYRVASVIAASEERFGRGKKEIAALTKDFYDIMVSLEFMPNSPTLMNAGRDLGQLSACFVLPVEDSMEEIFDAIKNAAIIHKSGGGTGFSFSRLRPKNSAVRSTGGVASGPVSFMKVFNSATEAVKQGGTRRGANMGILRVDHPDILEFISAKENNREITNFNISVGITEAFMAAAEAGRDYDLVDPHVGEPVGTLPARAVFDEIVDHAWRNGEPGIVFLDRLNKGNPTPQIGEIEATNPCVSGETWVLTNAGPAQVKNILGQETKLALNGSYYGSSPQGFFPTGVKPVMLVRTDRGYALRVTADHLIRVAKEVTRYRIAAEWREAGKLQPGDQIILSDNRGIRWQGKGSYDEGYVLGLLLGDGTLTEAGGIISVWGEGEEAGSLMEAAEKAVVGLPQRSDFRGFQKPVAGRAEHRLRLSSIRDLAAEYGIYPGNKHITSRIEETGYDFHRGFLRGIFDTDGTVVGNQEKGVSVRLWQNDKAVLGTVQRMLHRLGICCTVYENRKPGGAKALPNGQGGYKNYVVQPGHELVISEDNLEVFFQTVGFSQVKKQQALFEKLTAYRRNLNRERFLAKVTGCLPLGEEPVYDVQIRGVHAFDANGIHVHNCGEQPLLPNEACNLGSINLKRMVTEKAGKVTVDWERLSYVTRLAVRFLDDVIEVNQYPLPIIEKMVKENRKVGLGVMGFADMLILLQTSYASDDAVEYAGKIMSFIQEEARKESERLADERGVFPNYEGSVYDGVRRLRNATLTTIAPTGTISMICGVSSGVEPLFAVAYTKTVMDGTPLVEVNPIFEQFAREYGFYSQEMMRGIAERGTVLGLNEVPAWVQEVFITAHEIAPEWHIKIQAAFQNYTDNAVSKTINFRRAATRADIAGAYRLAYALNCKGLTVYRDGSREEQVLSAGAKPSAGSEAGHGQTGVTGSQARAGVTGEPASAAPPKVPFVPEVNTVMPRPRPAITVGVTEKIKIGCGNLYVSVNADEKGICEVFTNTGRAGGCSSQSEATARLISIALRSGISVDAITEQIRGIRCPACIRREGVNVTSCPDAIARVIKKYIDNANGNGLAGNGLHESGSKGQDPAGNASGVPGVGGDDLNGVNDPSLKMVNVKGLTKAERAVVKKARAGVAVDNACPECGMPINHESGCVVCTHCGYSKCG</sequence>
<dbReference type="PROSITE" id="PS50818">
    <property type="entry name" value="INTEIN_C_TER"/>
    <property type="match status" value="1"/>
</dbReference>
<evidence type="ECO:0000256" key="10">
    <source>
        <dbReference type="ARBA" id="ARBA00023285"/>
    </source>
</evidence>
<feature type="domain" description="DOD-type homing endonuclease" evidence="15">
    <location>
        <begin position="399"/>
        <end position="539"/>
    </location>
</feature>
<evidence type="ECO:0000256" key="7">
    <source>
        <dbReference type="ARBA" id="ARBA00023000"/>
    </source>
</evidence>
<comment type="catalytic activity">
    <reaction evidence="12 13">
        <text>a 2'-deoxyribonucleoside 5'-diphosphate + [thioredoxin]-disulfide + H2O = a ribonucleoside 5'-diphosphate + [thioredoxin]-dithiol</text>
        <dbReference type="Rhea" id="RHEA:23252"/>
        <dbReference type="Rhea" id="RHEA-COMP:10698"/>
        <dbReference type="Rhea" id="RHEA-COMP:10700"/>
        <dbReference type="ChEBI" id="CHEBI:15377"/>
        <dbReference type="ChEBI" id="CHEBI:29950"/>
        <dbReference type="ChEBI" id="CHEBI:50058"/>
        <dbReference type="ChEBI" id="CHEBI:57930"/>
        <dbReference type="ChEBI" id="CHEBI:73316"/>
        <dbReference type="EC" id="1.17.4.1"/>
    </reaction>
</comment>
<dbReference type="Pfam" id="PF02867">
    <property type="entry name" value="Ribonuc_red_lgC"/>
    <property type="match status" value="1"/>
</dbReference>
<evidence type="ECO:0000256" key="4">
    <source>
        <dbReference type="ARBA" id="ARBA00022634"/>
    </source>
</evidence>
<dbReference type="Pfam" id="PF14528">
    <property type="entry name" value="LAGLIDADG_3"/>
    <property type="match status" value="1"/>
</dbReference>
<evidence type="ECO:0000256" key="9">
    <source>
        <dbReference type="ARBA" id="ARBA00023116"/>
    </source>
</evidence>
<dbReference type="SUPFAM" id="SSF51294">
    <property type="entry name" value="Hedgehog/intein (Hint) domain"/>
    <property type="match status" value="1"/>
</dbReference>
<dbReference type="Pfam" id="PF00317">
    <property type="entry name" value="Ribonuc_red_lgN"/>
    <property type="match status" value="1"/>
</dbReference>
<dbReference type="SUPFAM" id="SSF51998">
    <property type="entry name" value="PFL-like glycyl radical enzymes"/>
    <property type="match status" value="1"/>
</dbReference>
<dbReference type="Gene3D" id="2.170.16.10">
    <property type="entry name" value="Hedgehog/Intein (Hint) domain"/>
    <property type="match status" value="1"/>
</dbReference>
<dbReference type="GO" id="GO:0071897">
    <property type="term" value="P:DNA biosynthetic process"/>
    <property type="evidence" value="ECO:0007669"/>
    <property type="project" value="UniProtKB-KW"/>
</dbReference>
<dbReference type="InterPro" id="IPR013509">
    <property type="entry name" value="RNR_lsu_N"/>
</dbReference>
<dbReference type="InterPro" id="IPR004042">
    <property type="entry name" value="Intein_endonuc_central"/>
</dbReference>
<evidence type="ECO:0000256" key="6">
    <source>
        <dbReference type="ARBA" id="ARBA00022813"/>
    </source>
</evidence>
<dbReference type="InterPro" id="IPR004860">
    <property type="entry name" value="LAGLIDADG_dom"/>
</dbReference>
<keyword evidence="8 13" id="KW-0560">Oxidoreductase</keyword>
<evidence type="ECO:0000256" key="3">
    <source>
        <dbReference type="ARBA" id="ARBA00022628"/>
    </source>
</evidence>
<dbReference type="InterPro" id="IPR003587">
    <property type="entry name" value="Hint_dom_N"/>
</dbReference>
<dbReference type="InterPro" id="IPR008926">
    <property type="entry name" value="RNR_R1-su_N"/>
</dbReference>
<dbReference type="InterPro" id="IPR036844">
    <property type="entry name" value="Hint_dom_sf"/>
</dbReference>
<comment type="similarity">
    <text evidence="2">Belongs to the ribonucleoside diphosphate reductase class-2 family.</text>
</comment>
<dbReference type="GO" id="GO:0004519">
    <property type="term" value="F:endonuclease activity"/>
    <property type="evidence" value="ECO:0007669"/>
    <property type="project" value="InterPro"/>
</dbReference>
<evidence type="ECO:0000313" key="18">
    <source>
        <dbReference type="Proteomes" id="UP001071230"/>
    </source>
</evidence>
<dbReference type="PANTHER" id="PTHR43371:SF1">
    <property type="entry name" value="RIBONUCLEOSIDE-DIPHOSPHATE REDUCTASE"/>
    <property type="match status" value="1"/>
</dbReference>
<dbReference type="GO" id="GO:0009263">
    <property type="term" value="P:deoxyribonucleotide biosynthetic process"/>
    <property type="evidence" value="ECO:0007669"/>
    <property type="project" value="UniProtKB-KW"/>
</dbReference>
<dbReference type="CDD" id="cd20336">
    <property type="entry name" value="Rcat_RBR"/>
    <property type="match status" value="1"/>
</dbReference>
<evidence type="ECO:0000256" key="11">
    <source>
        <dbReference type="ARBA" id="ARBA00025437"/>
    </source>
</evidence>
<keyword evidence="10" id="KW-0170">Cobalt</keyword>
<name>A0A8S0VVS0_9FIRM</name>
<dbReference type="InterPro" id="IPR024434">
    <property type="entry name" value="TSCPD_dom"/>
</dbReference>
<organism evidence="16">
    <name type="scientific">Acididesulfobacillus acetoxydans</name>
    <dbReference type="NCBI Taxonomy" id="1561005"/>
    <lineage>
        <taxon>Bacteria</taxon>
        <taxon>Bacillati</taxon>
        <taxon>Bacillota</taxon>
        <taxon>Clostridia</taxon>
        <taxon>Eubacteriales</taxon>
        <taxon>Peptococcaceae</taxon>
        <taxon>Acididesulfobacillus</taxon>
    </lineage>
</organism>
<dbReference type="GO" id="GO:0004748">
    <property type="term" value="F:ribonucleoside-diphosphate reductase activity, thioredoxin disulfide as acceptor"/>
    <property type="evidence" value="ECO:0007669"/>
    <property type="project" value="UniProtKB-EC"/>
</dbReference>
<dbReference type="PRINTS" id="PR00379">
    <property type="entry name" value="INTEIN"/>
</dbReference>
<evidence type="ECO:0000256" key="2">
    <source>
        <dbReference type="ARBA" id="ARBA00007405"/>
    </source>
</evidence>
<proteinExistence type="inferred from homology"/>
<dbReference type="EMBL" id="LR746496">
    <property type="protein sequence ID" value="CAA7600033.1"/>
    <property type="molecule type" value="Genomic_DNA"/>
</dbReference>
<evidence type="ECO:0000256" key="8">
    <source>
        <dbReference type="ARBA" id="ARBA00023002"/>
    </source>
</evidence>
<dbReference type="GO" id="GO:0031419">
    <property type="term" value="F:cobalamin binding"/>
    <property type="evidence" value="ECO:0007669"/>
    <property type="project" value="UniProtKB-KW"/>
</dbReference>
<dbReference type="InterPro" id="IPR030934">
    <property type="entry name" value="Intein_C"/>
</dbReference>
<dbReference type="Proteomes" id="UP001071230">
    <property type="component" value="Unassembled WGS sequence"/>
</dbReference>
<feature type="region of interest" description="Disordered" evidence="14">
    <location>
        <begin position="943"/>
        <end position="979"/>
    </location>
</feature>
<dbReference type="EC" id="1.17.4.1" evidence="13"/>